<dbReference type="Pfam" id="PF00403">
    <property type="entry name" value="HMA"/>
    <property type="match status" value="2"/>
</dbReference>
<accession>A0AAW1NFL7</accession>
<dbReference type="CDD" id="cd00371">
    <property type="entry name" value="HMA"/>
    <property type="match status" value="2"/>
</dbReference>
<dbReference type="PANTHER" id="PTHR46195:SF12">
    <property type="entry name" value="HEAVY METAL-ASSOCIATED ISOPRENYLATED PLANT PROTEIN 4"/>
    <property type="match status" value="1"/>
</dbReference>
<evidence type="ECO:0000259" key="5">
    <source>
        <dbReference type="PROSITE" id="PS50846"/>
    </source>
</evidence>
<reference evidence="6" key="1">
    <citation type="submission" date="2024-03" db="EMBL/GenBank/DDBJ databases">
        <title>WGS assembly of Saponaria officinalis var. Norfolk2.</title>
        <authorList>
            <person name="Jenkins J."/>
            <person name="Shu S."/>
            <person name="Grimwood J."/>
            <person name="Barry K."/>
            <person name="Goodstein D."/>
            <person name="Schmutz J."/>
            <person name="Leebens-Mack J."/>
            <person name="Osbourn A."/>
        </authorList>
    </citation>
    <scope>NUCLEOTIDE SEQUENCE [LARGE SCALE GENOMIC DNA]</scope>
    <source>
        <strain evidence="6">JIC</strain>
    </source>
</reference>
<organism evidence="6 7">
    <name type="scientific">Saponaria officinalis</name>
    <name type="common">Common soapwort</name>
    <name type="synonym">Lychnis saponaria</name>
    <dbReference type="NCBI Taxonomy" id="3572"/>
    <lineage>
        <taxon>Eukaryota</taxon>
        <taxon>Viridiplantae</taxon>
        <taxon>Streptophyta</taxon>
        <taxon>Embryophyta</taxon>
        <taxon>Tracheophyta</taxon>
        <taxon>Spermatophyta</taxon>
        <taxon>Magnoliopsida</taxon>
        <taxon>eudicotyledons</taxon>
        <taxon>Gunneridae</taxon>
        <taxon>Pentapetalae</taxon>
        <taxon>Caryophyllales</taxon>
        <taxon>Caryophyllaceae</taxon>
        <taxon>Caryophylleae</taxon>
        <taxon>Saponaria</taxon>
    </lineage>
</organism>
<keyword evidence="3" id="KW-0449">Lipoprotein</keyword>
<evidence type="ECO:0000256" key="4">
    <source>
        <dbReference type="ARBA" id="ARBA00024045"/>
    </source>
</evidence>
<dbReference type="InterPro" id="IPR006121">
    <property type="entry name" value="HMA_dom"/>
</dbReference>
<keyword evidence="3" id="KW-0636">Prenylation</keyword>
<sequence>MAKEAAKDAVSAALYKVNLHCLECAVKIKKPLLRIQGVHSVDTNFEKSEVKVVGVIDSKKIHQKIEKLSKKKVELLKVEENFKETVVVEKVVKETKALIVFASTVKAHLHCDQCEADFRRKLLRHKGIYNVKSDMKAQTLTIEGIIEGEKLVKHIIKKLHKHAELVSSKEIKKEEKVEKKEEKKVEIKKVEETKIEKKVIEVSEVKEVQEKLKASNTPYLIHYVYAPQWFSDEDPNACSIM</sequence>
<comment type="caution">
    <text evidence="6">The sequence shown here is derived from an EMBL/GenBank/DDBJ whole genome shotgun (WGS) entry which is preliminary data.</text>
</comment>
<dbReference type="AlphaFoldDB" id="A0AAW1NFL7"/>
<dbReference type="SUPFAM" id="SSF55008">
    <property type="entry name" value="HMA, heavy metal-associated domain"/>
    <property type="match status" value="2"/>
</dbReference>
<dbReference type="Gene3D" id="3.30.70.100">
    <property type="match status" value="2"/>
</dbReference>
<keyword evidence="2" id="KW-0479">Metal-binding</keyword>
<evidence type="ECO:0000256" key="1">
    <source>
        <dbReference type="ARBA" id="ARBA00022481"/>
    </source>
</evidence>
<dbReference type="EMBL" id="JBDFQZ010000001">
    <property type="protein sequence ID" value="KAK9757706.1"/>
    <property type="molecule type" value="Genomic_DNA"/>
</dbReference>
<dbReference type="PANTHER" id="PTHR46195">
    <property type="entry name" value="HEAVY METAL-ASSOCIATED ISOPRENYLATED PLANT PROTEIN 7"/>
    <property type="match status" value="1"/>
</dbReference>
<dbReference type="InterPro" id="IPR044577">
    <property type="entry name" value="HIPP4/7/8/17/18/19"/>
</dbReference>
<dbReference type="PROSITE" id="PS50846">
    <property type="entry name" value="HMA_2"/>
    <property type="match status" value="2"/>
</dbReference>
<gene>
    <name evidence="6" type="ORF">RND81_01G181100</name>
</gene>
<dbReference type="Proteomes" id="UP001443914">
    <property type="component" value="Unassembled WGS sequence"/>
</dbReference>
<dbReference type="GO" id="GO:0046872">
    <property type="term" value="F:metal ion binding"/>
    <property type="evidence" value="ECO:0007669"/>
    <property type="project" value="UniProtKB-KW"/>
</dbReference>
<feature type="domain" description="HMA" evidence="5">
    <location>
        <begin position="100"/>
        <end position="164"/>
    </location>
</feature>
<comment type="similarity">
    <text evidence="4">Belongs to the HIPP family.</text>
</comment>
<dbReference type="InterPro" id="IPR036163">
    <property type="entry name" value="HMA_dom_sf"/>
</dbReference>
<keyword evidence="7" id="KW-1185">Reference proteome</keyword>
<evidence type="ECO:0000313" key="7">
    <source>
        <dbReference type="Proteomes" id="UP001443914"/>
    </source>
</evidence>
<name>A0AAW1NFL7_SAPOF</name>
<feature type="domain" description="HMA" evidence="5">
    <location>
        <begin position="10"/>
        <end position="73"/>
    </location>
</feature>
<keyword evidence="1" id="KW-0488">Methylation</keyword>
<evidence type="ECO:0000313" key="6">
    <source>
        <dbReference type="EMBL" id="KAK9757706.1"/>
    </source>
</evidence>
<proteinExistence type="inferred from homology"/>
<evidence type="ECO:0000256" key="3">
    <source>
        <dbReference type="ARBA" id="ARBA00023289"/>
    </source>
</evidence>
<evidence type="ECO:0000256" key="2">
    <source>
        <dbReference type="ARBA" id="ARBA00022723"/>
    </source>
</evidence>
<protein>
    <recommendedName>
        <fullName evidence="5">HMA domain-containing protein</fullName>
    </recommendedName>
</protein>